<reference evidence="3" key="1">
    <citation type="submission" date="2023-07" db="EMBL/GenBank/DDBJ databases">
        <title>Draft genomic sequences of Priestia flexa CCM isolated from the soil of an abandoned mine contaminated by free cyanide in the high Andean zone of Tacna, Peru.</title>
        <authorList>
            <person name="Caceda Quiroz C.J."/>
            <person name="Maraza Chooque G.J."/>
            <person name="Fora Quispe G.L."/>
            <person name="Carpio Mamani M."/>
        </authorList>
    </citation>
    <scope>NUCLEOTIDE SEQUENCE [LARGE SCALE GENOMIC DNA]</scope>
    <source>
        <strain evidence="3">CCM</strain>
    </source>
</reference>
<evidence type="ECO:0000313" key="2">
    <source>
        <dbReference type="EMBL" id="MDW8514874.1"/>
    </source>
</evidence>
<keyword evidence="1" id="KW-0812">Transmembrane</keyword>
<dbReference type="RefSeq" id="WP_204271197.1">
    <property type="nucleotide sequence ID" value="NZ_JAKRCX010000009.1"/>
</dbReference>
<feature type="transmembrane region" description="Helical" evidence="1">
    <location>
        <begin position="7"/>
        <end position="28"/>
    </location>
</feature>
<keyword evidence="3" id="KW-1185">Reference proteome</keyword>
<dbReference type="Proteomes" id="UP001284771">
    <property type="component" value="Unassembled WGS sequence"/>
</dbReference>
<name>A0ABU4J0T1_9BACI</name>
<evidence type="ECO:0000313" key="3">
    <source>
        <dbReference type="Proteomes" id="UP001284771"/>
    </source>
</evidence>
<accession>A0ABU4J0T1</accession>
<keyword evidence="1" id="KW-0472">Membrane</keyword>
<organism evidence="2 3">
    <name type="scientific">Priestia flexa</name>
    <dbReference type="NCBI Taxonomy" id="86664"/>
    <lineage>
        <taxon>Bacteria</taxon>
        <taxon>Bacillati</taxon>
        <taxon>Bacillota</taxon>
        <taxon>Bacilli</taxon>
        <taxon>Bacillales</taxon>
        <taxon>Bacillaceae</taxon>
        <taxon>Priestia</taxon>
    </lineage>
</organism>
<keyword evidence="1" id="KW-1133">Transmembrane helix</keyword>
<proteinExistence type="predicted"/>
<feature type="transmembrane region" description="Helical" evidence="1">
    <location>
        <begin position="58"/>
        <end position="81"/>
    </location>
</feature>
<sequence length="269" mass="30890">MTKAKWLLIFLCVMDLGLVAMHLSGYFFLSLKPTGYVIPLVINMILLFFINKKLWVRLGLVVGVPALFIHGCMVLFMEYGYTKIDSPHDKRSLMIEYRHVTLGETTYFYHFYKTRFGIIGKLLDDQSVEFMVRGPEYPVEEGAEAALGAHNPTWISKDIVRFNSWKGAKDVYLASSSSAVSTKEIDNFILKAKSNSDGETITINGMDFITQYDKKAGQRWIDVLSDGDEGPIPRQQCSRIVRNEERGYYMLEECTHQWEYELYPLTDGQ</sequence>
<evidence type="ECO:0000256" key="1">
    <source>
        <dbReference type="SAM" id="Phobius"/>
    </source>
</evidence>
<dbReference type="EMBL" id="JAWUZT010000003">
    <property type="protein sequence ID" value="MDW8514874.1"/>
    <property type="molecule type" value="Genomic_DNA"/>
</dbReference>
<protein>
    <submittedName>
        <fullName evidence="2">Uncharacterized protein</fullName>
    </submittedName>
</protein>
<comment type="caution">
    <text evidence="2">The sequence shown here is derived from an EMBL/GenBank/DDBJ whole genome shotgun (WGS) entry which is preliminary data.</text>
</comment>
<gene>
    <name evidence="2" type="ORF">RIB56_01890</name>
</gene>
<feature type="transmembrane region" description="Helical" evidence="1">
    <location>
        <begin position="34"/>
        <end position="51"/>
    </location>
</feature>